<dbReference type="Proteomes" id="UP000286954">
    <property type="component" value="Chromosome"/>
</dbReference>
<comment type="similarity">
    <text evidence="6">Belongs to the TVP38/TMEM64 family.</text>
</comment>
<dbReference type="OrthoDB" id="9814092at2"/>
<keyword evidence="2 6" id="KW-1003">Cell membrane</keyword>
<feature type="transmembrane region" description="Helical" evidence="6">
    <location>
        <begin position="180"/>
        <end position="198"/>
    </location>
</feature>
<evidence type="ECO:0000256" key="2">
    <source>
        <dbReference type="ARBA" id="ARBA00022475"/>
    </source>
</evidence>
<proteinExistence type="inferred from homology"/>
<organism evidence="7 8">
    <name type="scientific">Glycocaulis alkaliphilus</name>
    <dbReference type="NCBI Taxonomy" id="1434191"/>
    <lineage>
        <taxon>Bacteria</taxon>
        <taxon>Pseudomonadati</taxon>
        <taxon>Pseudomonadota</taxon>
        <taxon>Alphaproteobacteria</taxon>
        <taxon>Maricaulales</taxon>
        <taxon>Maricaulaceae</taxon>
        <taxon>Glycocaulis</taxon>
    </lineage>
</organism>
<dbReference type="GO" id="GO:0005886">
    <property type="term" value="C:plasma membrane"/>
    <property type="evidence" value="ECO:0007669"/>
    <property type="project" value="UniProtKB-SubCell"/>
</dbReference>
<dbReference type="RefSeq" id="WP_127566447.1">
    <property type="nucleotide sequence ID" value="NZ_BMFB01000007.1"/>
</dbReference>
<evidence type="ECO:0000313" key="8">
    <source>
        <dbReference type="Proteomes" id="UP000286954"/>
    </source>
</evidence>
<dbReference type="InterPro" id="IPR032816">
    <property type="entry name" value="VTT_dom"/>
</dbReference>
<dbReference type="InterPro" id="IPR015414">
    <property type="entry name" value="TMEM64"/>
</dbReference>
<evidence type="ECO:0000256" key="4">
    <source>
        <dbReference type="ARBA" id="ARBA00022989"/>
    </source>
</evidence>
<dbReference type="PANTHER" id="PTHR12677:SF59">
    <property type="entry name" value="GOLGI APPARATUS MEMBRANE PROTEIN TVP38-RELATED"/>
    <property type="match status" value="1"/>
</dbReference>
<feature type="transmembrane region" description="Helical" evidence="6">
    <location>
        <begin position="20"/>
        <end position="40"/>
    </location>
</feature>
<reference evidence="7 8" key="1">
    <citation type="submission" date="2016-12" db="EMBL/GenBank/DDBJ databases">
        <title>The genome of dimorphic prosthecate Glycocaulis alkaliphilus 6b-8t, isolated from crude oil dictates its adaptability in petroleum environments.</title>
        <authorList>
            <person name="Wu X.-L."/>
            <person name="Geng S."/>
        </authorList>
    </citation>
    <scope>NUCLEOTIDE SEQUENCE [LARGE SCALE GENOMIC DNA]</scope>
    <source>
        <strain evidence="7 8">6B-8</strain>
    </source>
</reference>
<evidence type="ECO:0000256" key="5">
    <source>
        <dbReference type="ARBA" id="ARBA00023136"/>
    </source>
</evidence>
<evidence type="ECO:0000256" key="1">
    <source>
        <dbReference type="ARBA" id="ARBA00004651"/>
    </source>
</evidence>
<protein>
    <recommendedName>
        <fullName evidence="6">TVP38/TMEM64 family membrane protein</fullName>
    </recommendedName>
</protein>
<evidence type="ECO:0000313" key="7">
    <source>
        <dbReference type="EMBL" id="AZU03882.1"/>
    </source>
</evidence>
<comment type="subcellular location">
    <subcellularLocation>
        <location evidence="1 6">Cell membrane</location>
        <topology evidence="1 6">Multi-pass membrane protein</topology>
    </subcellularLocation>
</comment>
<comment type="caution">
    <text evidence="6">Lacks conserved residue(s) required for the propagation of feature annotation.</text>
</comment>
<evidence type="ECO:0000256" key="6">
    <source>
        <dbReference type="RuleBase" id="RU366058"/>
    </source>
</evidence>
<accession>A0A3T0E9D7</accession>
<name>A0A3T0E9D7_9PROT</name>
<evidence type="ECO:0000256" key="3">
    <source>
        <dbReference type="ARBA" id="ARBA00022692"/>
    </source>
</evidence>
<keyword evidence="8" id="KW-1185">Reference proteome</keyword>
<keyword evidence="5 6" id="KW-0472">Membrane</keyword>
<dbReference type="AlphaFoldDB" id="A0A3T0E9D7"/>
<feature type="transmembrane region" description="Helical" evidence="6">
    <location>
        <begin position="204"/>
        <end position="223"/>
    </location>
</feature>
<gene>
    <name evidence="7" type="ORF">X907_1349</name>
</gene>
<keyword evidence="3 6" id="KW-0812">Transmembrane</keyword>
<dbReference type="KEGG" id="gak:X907_1349"/>
<sequence>MNQLTSFLTRLDARAARAIAVSIALFALVLAIFLVGRFVFDIEPGDVQLWFEEAASRWYALPLTILAFTVLSYVGAPQFALFAAAVLAFGPTTGFVYCWLGTMVSAAANFWTGRVLGADVVRRYGGETVNRISAFVGKNGFWASAIIRNVPSAPFIVVNMAAGVSQMTFLAFMGGTGLGILPKIALVTFAGSGVIALLSGSGLWVVAILALTAFGWLVAMLMARKWLRSTPAGQAAEGVSDVPAEASDGTSSLAIRDGTSHKGK</sequence>
<dbReference type="PANTHER" id="PTHR12677">
    <property type="entry name" value="GOLGI APPARATUS MEMBRANE PROTEIN TVP38-RELATED"/>
    <property type="match status" value="1"/>
</dbReference>
<keyword evidence="4 6" id="KW-1133">Transmembrane helix</keyword>
<feature type="transmembrane region" description="Helical" evidence="6">
    <location>
        <begin position="60"/>
        <end position="87"/>
    </location>
</feature>
<dbReference type="Pfam" id="PF09335">
    <property type="entry name" value="VTT_dom"/>
    <property type="match status" value="1"/>
</dbReference>
<dbReference type="EMBL" id="CP018911">
    <property type="protein sequence ID" value="AZU03882.1"/>
    <property type="molecule type" value="Genomic_DNA"/>
</dbReference>